<protein>
    <submittedName>
        <fullName evidence="1">Uncharacterized protein</fullName>
    </submittedName>
</protein>
<dbReference type="OrthoDB" id="662375at2"/>
<evidence type="ECO:0000313" key="2">
    <source>
        <dbReference type="Proteomes" id="UP000256708"/>
    </source>
</evidence>
<name>A0A3D8LAF4_9BACT</name>
<keyword evidence="2" id="KW-1185">Reference proteome</keyword>
<dbReference type="Proteomes" id="UP000256708">
    <property type="component" value="Unassembled WGS sequence"/>
</dbReference>
<sequence>MNMYTTFFRNLFGAKDQPSGAREPRQVIVTSSSQPEVLQKRMREEKLSHGETVTANLSPVRLEKRQGKMVLYFCPMKSIEVLETVTTGDGGSLPDQAKVEGLTIPENLKEGFYKLKNVTLTSNGTMQVKATDKTKWETAGFEYYLNL</sequence>
<evidence type="ECO:0000313" key="1">
    <source>
        <dbReference type="EMBL" id="RDV14409.1"/>
    </source>
</evidence>
<gene>
    <name evidence="1" type="ORF">DXT99_14915</name>
</gene>
<reference evidence="2" key="1">
    <citation type="submission" date="2018-08" db="EMBL/GenBank/DDBJ databases">
        <authorList>
            <person name="Liu Z.-W."/>
            <person name="Du Z.-J."/>
        </authorList>
    </citation>
    <scope>NUCLEOTIDE SEQUENCE [LARGE SCALE GENOMIC DNA]</scope>
    <source>
        <strain evidence="2">H4X</strain>
    </source>
</reference>
<dbReference type="AlphaFoldDB" id="A0A3D8LAF4"/>
<dbReference type="RefSeq" id="WP_115566365.1">
    <property type="nucleotide sequence ID" value="NZ_QRGR01000015.1"/>
</dbReference>
<comment type="caution">
    <text evidence="1">The sequence shown here is derived from an EMBL/GenBank/DDBJ whole genome shotgun (WGS) entry which is preliminary data.</text>
</comment>
<accession>A0A3D8LAF4</accession>
<proteinExistence type="predicted"/>
<organism evidence="1 2">
    <name type="scientific">Pontibacter diazotrophicus</name>
    <dbReference type="NCBI Taxonomy" id="1400979"/>
    <lineage>
        <taxon>Bacteria</taxon>
        <taxon>Pseudomonadati</taxon>
        <taxon>Bacteroidota</taxon>
        <taxon>Cytophagia</taxon>
        <taxon>Cytophagales</taxon>
        <taxon>Hymenobacteraceae</taxon>
        <taxon>Pontibacter</taxon>
    </lineage>
</organism>
<dbReference type="EMBL" id="QRGR01000015">
    <property type="protein sequence ID" value="RDV14409.1"/>
    <property type="molecule type" value="Genomic_DNA"/>
</dbReference>